<evidence type="ECO:0000313" key="1">
    <source>
        <dbReference type="EMBL" id="KAJ7551609.1"/>
    </source>
</evidence>
<organism evidence="1 2">
    <name type="scientific">Diphasiastrum complanatum</name>
    <name type="common">Issler's clubmoss</name>
    <name type="synonym">Lycopodium complanatum</name>
    <dbReference type="NCBI Taxonomy" id="34168"/>
    <lineage>
        <taxon>Eukaryota</taxon>
        <taxon>Viridiplantae</taxon>
        <taxon>Streptophyta</taxon>
        <taxon>Embryophyta</taxon>
        <taxon>Tracheophyta</taxon>
        <taxon>Lycopodiopsida</taxon>
        <taxon>Lycopodiales</taxon>
        <taxon>Lycopodiaceae</taxon>
        <taxon>Lycopodioideae</taxon>
        <taxon>Diphasiastrum</taxon>
    </lineage>
</organism>
<evidence type="ECO:0000313" key="2">
    <source>
        <dbReference type="Proteomes" id="UP001162992"/>
    </source>
</evidence>
<name>A0ACC2DBB2_DIPCM</name>
<proteinExistence type="predicted"/>
<protein>
    <submittedName>
        <fullName evidence="1">Uncharacterized protein</fullName>
    </submittedName>
</protein>
<dbReference type="Proteomes" id="UP001162992">
    <property type="component" value="Chromosome 6"/>
</dbReference>
<accession>A0ACC2DBB2</accession>
<sequence>MLKRWGSANFEVDGSKMSRQLDNVRQHRRKLSMGNLLKDQHEDLTLFQDMQKQEFSNFLHLSSGDIEASLRNENLQSGVLSEKGSSDLLIADPDKNDYDWLLTPPETPLFPSIDQEVPGINIPQQGAVRTILSHTSEFHGPQSSLSTKASKGYTYYNMKRSSSFTLSNNEGSLMEVAPSRTVPRARSQPSTPTGNSRMKNAAGRSSHNTHRTVMTSFGIYSHCKVTSSSGRCSPSARGVSPSKRSQTPPYQMRQLSLSRVPPPNLRTAISDRSDSSRSTSAHLRHKRDASVARVNSHSTWMDSNNHLRWSTVSASPSISCSSPTSLDRECLSPNSSRGSVTSQFDEVQAVCLTTDLGPDERRILRSYNSAFEQLSNLQLKQQVSLGSPQINFQPFMPDSPTSFSSNASSSLQYSSSSNSILIFAAQSERSESGANESDGSHGGDGLFSDVHKDTQSKESSFSHREKDDLLTERFNIKMHQENLNISHTSELNCLFATEHASKRELILQKDSDPYTHNTVAVESVDDHGLYLPGSSYLSSVQGLQLVTGGGADMINEEDNISCTLAFQRAQNILKLWCSSQLDPQRQSASLELRLNLKDDKVLEKLEQCPRLELVGGETCCTGPNARHASAIVTLGSAEESMSMNMEPAARTFGALQNSGYGIQSSNGRQEGKREVWRGKKFGAHNLAKEHTDFDKFACSTEIWPGVGKGISPTSVSVEHVPSTSEEMFLVEGSGVNAISGEDCALMPATKRNDNEEISATGDNTVQNICNGDGKETLQSEVIKPKACKQIGEQSPLSLEKQDTAENGLTFGTDFPDRATGMTSNGEIHYSLTGNDVAKAAKLFQKNIDERFLDYGLDSLQVPEFRNKFSAESALYHMETKQRGNDYPQLCLEVETEGFDFCTTCTIVKDEVCCSEKKTPVMNDKMPTDSDALVLTDDTKSQNNMPFVSHASGKNEEVRVLDLQPLSSTISETFNLVFHLTSNHPSKLTACRENVVANATTASADYHGEGEKYGTRMQLVEPILSGSSLNEGENLDTGMQLIESILSRSSSNALNDESSFYHSNAAVSGDSITTNVFAPSPGTNTHVCASSSSLLWDKRLLEATDTILFCSSIVHDITYKASTLAIEQDASKLVTFPAATNKDLPVFFKGIKKQNGIRGKAAKGCKIQGLGADQITRQKLIYMQQQNRINSTIVSHPENSAMQIDVKQQEEPVITVIKSNQTKEMPRNGQPKCRCTIL</sequence>
<gene>
    <name evidence="1" type="ORF">O6H91_06G021600</name>
</gene>
<comment type="caution">
    <text evidence="1">The sequence shown here is derived from an EMBL/GenBank/DDBJ whole genome shotgun (WGS) entry which is preliminary data.</text>
</comment>
<reference evidence="2" key="1">
    <citation type="journal article" date="2024" name="Proc. Natl. Acad. Sci. U.S.A.">
        <title>Extraordinary preservation of gene collinearity over three hundred million years revealed in homosporous lycophytes.</title>
        <authorList>
            <person name="Li C."/>
            <person name="Wickell D."/>
            <person name="Kuo L.Y."/>
            <person name="Chen X."/>
            <person name="Nie B."/>
            <person name="Liao X."/>
            <person name="Peng D."/>
            <person name="Ji J."/>
            <person name="Jenkins J."/>
            <person name="Williams M."/>
            <person name="Shu S."/>
            <person name="Plott C."/>
            <person name="Barry K."/>
            <person name="Rajasekar S."/>
            <person name="Grimwood J."/>
            <person name="Han X."/>
            <person name="Sun S."/>
            <person name="Hou Z."/>
            <person name="He W."/>
            <person name="Dai G."/>
            <person name="Sun C."/>
            <person name="Schmutz J."/>
            <person name="Leebens-Mack J.H."/>
            <person name="Li F.W."/>
            <person name="Wang L."/>
        </authorList>
    </citation>
    <scope>NUCLEOTIDE SEQUENCE [LARGE SCALE GENOMIC DNA]</scope>
    <source>
        <strain evidence="2">cv. PW_Plant_1</strain>
    </source>
</reference>
<dbReference type="EMBL" id="CM055097">
    <property type="protein sequence ID" value="KAJ7551609.1"/>
    <property type="molecule type" value="Genomic_DNA"/>
</dbReference>
<keyword evidence="2" id="KW-1185">Reference proteome</keyword>